<proteinExistence type="predicted"/>
<dbReference type="AlphaFoldDB" id="A0A067Q6N5"/>
<dbReference type="InterPro" id="IPR013094">
    <property type="entry name" value="AB_hydrolase_3"/>
</dbReference>
<reference evidence="4" key="1">
    <citation type="journal article" date="2014" name="Proc. Natl. Acad. Sci. U.S.A.">
        <title>Extensive sampling of basidiomycete genomes demonstrates inadequacy of the white-rot/brown-rot paradigm for wood decay fungi.</title>
        <authorList>
            <person name="Riley R."/>
            <person name="Salamov A.A."/>
            <person name="Brown D.W."/>
            <person name="Nagy L.G."/>
            <person name="Floudas D."/>
            <person name="Held B.W."/>
            <person name="Levasseur A."/>
            <person name="Lombard V."/>
            <person name="Morin E."/>
            <person name="Otillar R."/>
            <person name="Lindquist E.A."/>
            <person name="Sun H."/>
            <person name="LaButti K.M."/>
            <person name="Schmutz J."/>
            <person name="Jabbour D."/>
            <person name="Luo H."/>
            <person name="Baker S.E."/>
            <person name="Pisabarro A.G."/>
            <person name="Walton J.D."/>
            <person name="Blanchette R.A."/>
            <person name="Henrissat B."/>
            <person name="Martin F."/>
            <person name="Cullen D."/>
            <person name="Hibbett D.S."/>
            <person name="Grigoriev I.V."/>
        </authorList>
    </citation>
    <scope>NUCLEOTIDE SEQUENCE [LARGE SCALE GENOMIC DNA]</scope>
    <source>
        <strain evidence="4">MUCL 33604</strain>
    </source>
</reference>
<evidence type="ECO:0000313" key="4">
    <source>
        <dbReference type="Proteomes" id="UP000027265"/>
    </source>
</evidence>
<dbReference type="PANTHER" id="PTHR48081">
    <property type="entry name" value="AB HYDROLASE SUPERFAMILY PROTEIN C4A8.06C"/>
    <property type="match status" value="1"/>
</dbReference>
<organism evidence="3 4">
    <name type="scientific">Jaapia argillacea MUCL 33604</name>
    <dbReference type="NCBI Taxonomy" id="933084"/>
    <lineage>
        <taxon>Eukaryota</taxon>
        <taxon>Fungi</taxon>
        <taxon>Dikarya</taxon>
        <taxon>Basidiomycota</taxon>
        <taxon>Agaricomycotina</taxon>
        <taxon>Agaricomycetes</taxon>
        <taxon>Agaricomycetidae</taxon>
        <taxon>Jaapiales</taxon>
        <taxon>Jaapiaceae</taxon>
        <taxon>Jaapia</taxon>
    </lineage>
</organism>
<feature type="domain" description="Alpha/beta hydrolase fold-3" evidence="2">
    <location>
        <begin position="45"/>
        <end position="170"/>
    </location>
</feature>
<keyword evidence="1" id="KW-0378">Hydrolase</keyword>
<evidence type="ECO:0000313" key="3">
    <source>
        <dbReference type="EMBL" id="KDQ62713.1"/>
    </source>
</evidence>
<gene>
    <name evidence="3" type="ORF">JAAARDRAFT_171287</name>
</gene>
<evidence type="ECO:0000259" key="2">
    <source>
        <dbReference type="Pfam" id="PF07859"/>
    </source>
</evidence>
<dbReference type="InterPro" id="IPR029058">
    <property type="entry name" value="AB_hydrolase_fold"/>
</dbReference>
<dbReference type="OrthoDB" id="19653at2759"/>
<dbReference type="InterPro" id="IPR050300">
    <property type="entry name" value="GDXG_lipolytic_enzyme"/>
</dbReference>
<dbReference type="SUPFAM" id="SSF53474">
    <property type="entry name" value="alpha/beta-Hydrolases"/>
    <property type="match status" value="1"/>
</dbReference>
<keyword evidence="4" id="KW-1185">Reference proteome</keyword>
<name>A0A067Q6N5_9AGAM</name>
<dbReference type="EMBL" id="KL197711">
    <property type="protein sequence ID" value="KDQ62713.1"/>
    <property type="molecule type" value="Genomic_DNA"/>
</dbReference>
<dbReference type="InParanoid" id="A0A067Q6N5"/>
<evidence type="ECO:0000256" key="1">
    <source>
        <dbReference type="ARBA" id="ARBA00022801"/>
    </source>
</evidence>
<protein>
    <recommendedName>
        <fullName evidence="2">Alpha/beta hydrolase fold-3 domain-containing protein</fullName>
    </recommendedName>
</protein>
<dbReference type="Proteomes" id="UP000027265">
    <property type="component" value="Unassembled WGS sequence"/>
</dbReference>
<dbReference type="Pfam" id="PF07859">
    <property type="entry name" value="Abhydrolase_3"/>
    <property type="match status" value="1"/>
</dbReference>
<dbReference type="STRING" id="933084.A0A067Q6N5"/>
<dbReference type="HOGENOM" id="CLU_012494_9_2_1"/>
<dbReference type="PANTHER" id="PTHR48081:SF3">
    <property type="entry name" value="ALPHA_BETA HYDROLASE FOLD-3 DOMAIN-CONTAINING PROTEIN"/>
    <property type="match status" value="1"/>
</dbReference>
<dbReference type="Gene3D" id="3.40.50.1820">
    <property type="entry name" value="alpha/beta hydrolase"/>
    <property type="match status" value="1"/>
</dbReference>
<accession>A0A067Q6N5</accession>
<sequence>MLTLPYKRVGDSDILLDVYLPSTSQATDVNPDQASTSVPIFVPAVVYFHGGGLTVGNRTSWFPYWLQRRINAAGCAFVSADYRLMPPASGHEILADVKDVFTFMSQGINLLLHEQHRPDGPGGNPPVRPVLVDPGALAVAGTSSGGLCAYLASMHASPKPRALLSMYGQGGNFMTHHYLTPKTQVFFRGREMLDPQAFAEFLYPRVQGPTPPPTYITDSPLAYHPPSSPTPGWPANPRMPLARLYLQMGVFLDYFTGQHDPSFSESLRDKLLPDQSEDANDIGNPLYESLRSLIPPRHLHLFPQFGITKDWPRTFLVHGSADTAVPAPESHHMLGLIQGAGVGVAFREVIGMEHSFDYDKNAEGTHAKLFDEVAGFLVDALNTSRNGLPN</sequence>
<dbReference type="GO" id="GO:0016787">
    <property type="term" value="F:hydrolase activity"/>
    <property type="evidence" value="ECO:0007669"/>
    <property type="project" value="UniProtKB-KW"/>
</dbReference>